<dbReference type="InterPro" id="IPR005074">
    <property type="entry name" value="Peptidase_C39"/>
</dbReference>
<dbReference type="AlphaFoldDB" id="A0A3S1CME9"/>
<evidence type="ECO:0000313" key="2">
    <source>
        <dbReference type="EMBL" id="RUT06603.1"/>
    </source>
</evidence>
<reference evidence="2" key="2">
    <citation type="journal article" date="2019" name="Genome Biol. Evol.">
        <title>Day and night: Metabolic profiles and evolutionary relationships of six axenic non-marine cyanobacteria.</title>
        <authorList>
            <person name="Will S.E."/>
            <person name="Henke P."/>
            <person name="Boedeker C."/>
            <person name="Huang S."/>
            <person name="Brinkmann H."/>
            <person name="Rohde M."/>
            <person name="Jarek M."/>
            <person name="Friedl T."/>
            <person name="Seufert S."/>
            <person name="Schumacher M."/>
            <person name="Overmann J."/>
            <person name="Neumann-Schaal M."/>
            <person name="Petersen J."/>
        </authorList>
    </citation>
    <scope>NUCLEOTIDE SEQUENCE [LARGE SCALE GENOMIC DNA]</scope>
    <source>
        <strain evidence="2">PCC 7102</strain>
    </source>
</reference>
<comment type="caution">
    <text evidence="2">The sequence shown here is derived from an EMBL/GenBank/DDBJ whole genome shotgun (WGS) entry which is preliminary data.</text>
</comment>
<name>A0A3S1CME9_9CYAN</name>
<dbReference type="GO" id="GO:0005524">
    <property type="term" value="F:ATP binding"/>
    <property type="evidence" value="ECO:0007669"/>
    <property type="project" value="InterPro"/>
</dbReference>
<keyword evidence="3" id="KW-1185">Reference proteome</keyword>
<dbReference type="EMBL" id="RSCL01000006">
    <property type="protein sequence ID" value="RUT06603.1"/>
    <property type="molecule type" value="Genomic_DNA"/>
</dbReference>
<dbReference type="GO" id="GO:0006508">
    <property type="term" value="P:proteolysis"/>
    <property type="evidence" value="ECO:0007669"/>
    <property type="project" value="InterPro"/>
</dbReference>
<dbReference type="GO" id="GO:0016020">
    <property type="term" value="C:membrane"/>
    <property type="evidence" value="ECO:0007669"/>
    <property type="project" value="InterPro"/>
</dbReference>
<sequence>MQSKLIFHKQETPYSCVPACLRMVLSVFEVDMSEAELRQLCDSTPFGTEALKAVDAVRNLPL</sequence>
<dbReference type="GO" id="GO:0008233">
    <property type="term" value="F:peptidase activity"/>
    <property type="evidence" value="ECO:0007669"/>
    <property type="project" value="InterPro"/>
</dbReference>
<feature type="domain" description="Peptidase C39" evidence="1">
    <location>
        <begin position="8"/>
        <end position="58"/>
    </location>
</feature>
<dbReference type="Proteomes" id="UP000271624">
    <property type="component" value="Unassembled WGS sequence"/>
</dbReference>
<gene>
    <name evidence="2" type="ORF">DSM106972_028600</name>
</gene>
<protein>
    <recommendedName>
        <fullName evidence="1">Peptidase C39 domain-containing protein</fullName>
    </recommendedName>
</protein>
<dbReference type="Pfam" id="PF03412">
    <property type="entry name" value="Peptidase_C39"/>
    <property type="match status" value="1"/>
</dbReference>
<dbReference type="Gene3D" id="3.90.70.10">
    <property type="entry name" value="Cysteine proteinases"/>
    <property type="match status" value="1"/>
</dbReference>
<evidence type="ECO:0000259" key="1">
    <source>
        <dbReference type="Pfam" id="PF03412"/>
    </source>
</evidence>
<proteinExistence type="predicted"/>
<dbReference type="RefSeq" id="WP_127081395.1">
    <property type="nucleotide sequence ID" value="NZ_RSCL01000006.1"/>
</dbReference>
<reference evidence="2" key="1">
    <citation type="submission" date="2018-12" db="EMBL/GenBank/DDBJ databases">
        <authorList>
            <person name="Will S."/>
            <person name="Neumann-Schaal M."/>
            <person name="Henke P."/>
        </authorList>
    </citation>
    <scope>NUCLEOTIDE SEQUENCE</scope>
    <source>
        <strain evidence="2">PCC 7102</strain>
    </source>
</reference>
<evidence type="ECO:0000313" key="3">
    <source>
        <dbReference type="Proteomes" id="UP000271624"/>
    </source>
</evidence>
<organism evidence="2 3">
    <name type="scientific">Dulcicalothrix desertica PCC 7102</name>
    <dbReference type="NCBI Taxonomy" id="232991"/>
    <lineage>
        <taxon>Bacteria</taxon>
        <taxon>Bacillati</taxon>
        <taxon>Cyanobacteriota</taxon>
        <taxon>Cyanophyceae</taxon>
        <taxon>Nostocales</taxon>
        <taxon>Calotrichaceae</taxon>
        <taxon>Dulcicalothrix</taxon>
    </lineage>
</organism>
<dbReference type="OrthoDB" id="581326at2"/>
<accession>A0A3S1CME9</accession>